<reference evidence="1" key="1">
    <citation type="journal article" date="2022" name="bioRxiv">
        <title>Sequencing and chromosome-scale assembly of the giantPleurodeles waltlgenome.</title>
        <authorList>
            <person name="Brown T."/>
            <person name="Elewa A."/>
            <person name="Iarovenko S."/>
            <person name="Subramanian E."/>
            <person name="Araus A.J."/>
            <person name="Petzold A."/>
            <person name="Susuki M."/>
            <person name="Suzuki K.-i.T."/>
            <person name="Hayashi T."/>
            <person name="Toyoda A."/>
            <person name="Oliveira C."/>
            <person name="Osipova E."/>
            <person name="Leigh N.D."/>
            <person name="Simon A."/>
            <person name="Yun M.H."/>
        </authorList>
    </citation>
    <scope>NUCLEOTIDE SEQUENCE</scope>
    <source>
        <strain evidence="1">20211129_DDA</strain>
        <tissue evidence="1">Liver</tissue>
    </source>
</reference>
<sequence length="79" mass="9101">MFRRAARVDVPRCEALAYALRCKVTACFDCEVEAHAECEALPPTLRWQALMFSGVKHRLMMRCEESLVVRYKAKDHADV</sequence>
<accession>A0AAV7Q4R2</accession>
<protein>
    <submittedName>
        <fullName evidence="1">Uncharacterized protein</fullName>
    </submittedName>
</protein>
<gene>
    <name evidence="1" type="ORF">NDU88_001683</name>
</gene>
<dbReference type="EMBL" id="JANPWB010000010">
    <property type="protein sequence ID" value="KAJ1135239.1"/>
    <property type="molecule type" value="Genomic_DNA"/>
</dbReference>
<organism evidence="1 2">
    <name type="scientific">Pleurodeles waltl</name>
    <name type="common">Iberian ribbed newt</name>
    <dbReference type="NCBI Taxonomy" id="8319"/>
    <lineage>
        <taxon>Eukaryota</taxon>
        <taxon>Metazoa</taxon>
        <taxon>Chordata</taxon>
        <taxon>Craniata</taxon>
        <taxon>Vertebrata</taxon>
        <taxon>Euteleostomi</taxon>
        <taxon>Amphibia</taxon>
        <taxon>Batrachia</taxon>
        <taxon>Caudata</taxon>
        <taxon>Salamandroidea</taxon>
        <taxon>Salamandridae</taxon>
        <taxon>Pleurodelinae</taxon>
        <taxon>Pleurodeles</taxon>
    </lineage>
</organism>
<keyword evidence="2" id="KW-1185">Reference proteome</keyword>
<name>A0AAV7Q4R2_PLEWA</name>
<evidence type="ECO:0000313" key="1">
    <source>
        <dbReference type="EMBL" id="KAJ1135239.1"/>
    </source>
</evidence>
<dbReference type="Proteomes" id="UP001066276">
    <property type="component" value="Chromosome 6"/>
</dbReference>
<proteinExistence type="predicted"/>
<dbReference type="AlphaFoldDB" id="A0AAV7Q4R2"/>
<evidence type="ECO:0000313" key="2">
    <source>
        <dbReference type="Proteomes" id="UP001066276"/>
    </source>
</evidence>
<comment type="caution">
    <text evidence="1">The sequence shown here is derived from an EMBL/GenBank/DDBJ whole genome shotgun (WGS) entry which is preliminary data.</text>
</comment>